<keyword evidence="2" id="KW-1003">Cell membrane</keyword>
<feature type="transmembrane region" description="Helical" evidence="6">
    <location>
        <begin position="100"/>
        <end position="121"/>
    </location>
</feature>
<comment type="caution">
    <text evidence="8">The sequence shown here is derived from an EMBL/GenBank/DDBJ whole genome shotgun (WGS) entry which is preliminary data.</text>
</comment>
<evidence type="ECO:0000313" key="8">
    <source>
        <dbReference type="EMBL" id="KYG61100.1"/>
    </source>
</evidence>
<dbReference type="InterPro" id="IPR050189">
    <property type="entry name" value="MFS_Efflux_Transporters"/>
</dbReference>
<comment type="subcellular location">
    <subcellularLocation>
        <location evidence="1">Cell membrane</location>
        <topology evidence="1">Multi-pass membrane protein</topology>
    </subcellularLocation>
</comment>
<evidence type="ECO:0000256" key="2">
    <source>
        <dbReference type="ARBA" id="ARBA00022475"/>
    </source>
</evidence>
<evidence type="ECO:0000256" key="3">
    <source>
        <dbReference type="ARBA" id="ARBA00022692"/>
    </source>
</evidence>
<keyword evidence="5 6" id="KW-0472">Membrane</keyword>
<dbReference type="Gene3D" id="1.20.1250.20">
    <property type="entry name" value="MFS general substrate transporter like domains"/>
    <property type="match status" value="1"/>
</dbReference>
<dbReference type="InterPro" id="IPR036259">
    <property type="entry name" value="MFS_trans_sf"/>
</dbReference>
<feature type="transmembrane region" description="Helical" evidence="6">
    <location>
        <begin position="161"/>
        <end position="181"/>
    </location>
</feature>
<keyword evidence="3 6" id="KW-0812">Transmembrane</keyword>
<evidence type="ECO:0000259" key="7">
    <source>
        <dbReference type="PROSITE" id="PS50850"/>
    </source>
</evidence>
<dbReference type="Proteomes" id="UP000075391">
    <property type="component" value="Unassembled WGS sequence"/>
</dbReference>
<feature type="transmembrane region" description="Helical" evidence="6">
    <location>
        <begin position="278"/>
        <end position="296"/>
    </location>
</feature>
<gene>
    <name evidence="8" type="ORF">AZI85_09090</name>
</gene>
<dbReference type="PROSITE" id="PS50850">
    <property type="entry name" value="MFS"/>
    <property type="match status" value="1"/>
</dbReference>
<feature type="transmembrane region" description="Helical" evidence="6">
    <location>
        <begin position="133"/>
        <end position="155"/>
    </location>
</feature>
<feature type="transmembrane region" description="Helical" evidence="6">
    <location>
        <begin position="47"/>
        <end position="67"/>
    </location>
</feature>
<feature type="transmembrane region" description="Helical" evidence="6">
    <location>
        <begin position="74"/>
        <end position="94"/>
    </location>
</feature>
<dbReference type="AlphaFoldDB" id="A0A150WDY0"/>
<keyword evidence="8" id="KW-0813">Transport</keyword>
<keyword evidence="8" id="KW-0762">Sugar transport</keyword>
<dbReference type="EMBL" id="LUKF01000017">
    <property type="protein sequence ID" value="KYG61100.1"/>
    <property type="molecule type" value="Genomic_DNA"/>
</dbReference>
<evidence type="ECO:0000256" key="1">
    <source>
        <dbReference type="ARBA" id="ARBA00004651"/>
    </source>
</evidence>
<feature type="transmembrane region" description="Helical" evidence="6">
    <location>
        <begin position="215"/>
        <end position="234"/>
    </location>
</feature>
<dbReference type="CDD" id="cd17324">
    <property type="entry name" value="MFS_NepI_like"/>
    <property type="match status" value="1"/>
</dbReference>
<dbReference type="GO" id="GO:0005886">
    <property type="term" value="C:plasma membrane"/>
    <property type="evidence" value="ECO:0007669"/>
    <property type="project" value="UniProtKB-SubCell"/>
</dbReference>
<feature type="transmembrane region" description="Helical" evidence="6">
    <location>
        <begin position="246"/>
        <end position="266"/>
    </location>
</feature>
<dbReference type="SUPFAM" id="SSF103473">
    <property type="entry name" value="MFS general substrate transporter"/>
    <property type="match status" value="1"/>
</dbReference>
<evidence type="ECO:0000256" key="4">
    <source>
        <dbReference type="ARBA" id="ARBA00022989"/>
    </source>
</evidence>
<dbReference type="GO" id="GO:0022857">
    <property type="term" value="F:transmembrane transporter activity"/>
    <property type="evidence" value="ECO:0007669"/>
    <property type="project" value="InterPro"/>
</dbReference>
<reference evidence="8 9" key="1">
    <citation type="submission" date="2016-03" db="EMBL/GenBank/DDBJ databases">
        <authorList>
            <person name="Ploux O."/>
        </authorList>
    </citation>
    <scope>NUCLEOTIDE SEQUENCE [LARGE SCALE GENOMIC DNA]</scope>
    <source>
        <strain evidence="8 9">BER2</strain>
    </source>
</reference>
<dbReference type="OrthoDB" id="9812221at2"/>
<feature type="transmembrane region" description="Helical" evidence="6">
    <location>
        <begin position="372"/>
        <end position="389"/>
    </location>
</feature>
<sequence length="413" mass="45304">MFSKQEKILLGILAAIQFSSIVDFMIMMPLGPQLMRMFAINPHQFGLLVSSYTFCAGISGFMASFFMDKFDRKLSLLFFFIGFSLGTVACGVSPSYETLLLARGLTGIFGGVLSSLVLSIVSDAISYERRGSAMGVIMTSFSMASVLGVPFSLFLANQYSWHAPFVFLGVISLALCLVIWFHVPPMRLHLMEARAKEPPHRVLTRILHNKNQRRALLFMSSVMFGHFAIIPFLSPSLVANAGMTEAQLPFMYMTGGIFTIFTSPWIGRLADRYGKHKVFLWGALITLLPYWVITHLGPTPLWIILAICAFFFVSSGGRMIPATALVSGTALPQTRGSFMSIVSCVQQLSSAVSSYIAGWIVTTNAAGRLENYNIVGYVAVAFTFVAIYLSKKIQAVETSPTKSADAHLAEPVI</sequence>
<feature type="transmembrane region" description="Helical" evidence="6">
    <location>
        <begin position="7"/>
        <end position="27"/>
    </location>
</feature>
<evidence type="ECO:0000313" key="9">
    <source>
        <dbReference type="Proteomes" id="UP000075391"/>
    </source>
</evidence>
<organism evidence="8 9">
    <name type="scientific">Bdellovibrio bacteriovorus</name>
    <dbReference type="NCBI Taxonomy" id="959"/>
    <lineage>
        <taxon>Bacteria</taxon>
        <taxon>Pseudomonadati</taxon>
        <taxon>Bdellovibrionota</taxon>
        <taxon>Bdellovibrionia</taxon>
        <taxon>Bdellovibrionales</taxon>
        <taxon>Pseudobdellovibrionaceae</taxon>
        <taxon>Bdellovibrio</taxon>
    </lineage>
</organism>
<dbReference type="RefSeq" id="WP_063244477.1">
    <property type="nucleotide sequence ID" value="NZ_LUKF01000017.1"/>
</dbReference>
<feature type="transmembrane region" description="Helical" evidence="6">
    <location>
        <begin position="302"/>
        <end position="326"/>
    </location>
</feature>
<dbReference type="InterPro" id="IPR011701">
    <property type="entry name" value="MFS"/>
</dbReference>
<dbReference type="PANTHER" id="PTHR43124">
    <property type="entry name" value="PURINE EFFLUX PUMP PBUE"/>
    <property type="match status" value="1"/>
</dbReference>
<keyword evidence="4 6" id="KW-1133">Transmembrane helix</keyword>
<name>A0A150WDY0_BDEBC</name>
<evidence type="ECO:0000256" key="6">
    <source>
        <dbReference type="SAM" id="Phobius"/>
    </source>
</evidence>
<feature type="domain" description="Major facilitator superfamily (MFS) profile" evidence="7">
    <location>
        <begin position="9"/>
        <end position="394"/>
    </location>
</feature>
<dbReference type="PANTHER" id="PTHR43124:SF3">
    <property type="entry name" value="CHLORAMPHENICOL EFFLUX PUMP RV0191"/>
    <property type="match status" value="1"/>
</dbReference>
<accession>A0A150WDY0</accession>
<dbReference type="InterPro" id="IPR020846">
    <property type="entry name" value="MFS_dom"/>
</dbReference>
<proteinExistence type="predicted"/>
<feature type="transmembrane region" description="Helical" evidence="6">
    <location>
        <begin position="338"/>
        <end position="360"/>
    </location>
</feature>
<dbReference type="Pfam" id="PF07690">
    <property type="entry name" value="MFS_1"/>
    <property type="match status" value="1"/>
</dbReference>
<evidence type="ECO:0000256" key="5">
    <source>
        <dbReference type="ARBA" id="ARBA00023136"/>
    </source>
</evidence>
<protein>
    <submittedName>
        <fullName evidence="8">Sugar transporter</fullName>
    </submittedName>
</protein>